<name>A0A2K2FTH6_9SPHN</name>
<gene>
    <name evidence="2" type="ORF">A8V01_27055</name>
</gene>
<dbReference type="EMBL" id="LYMM01000091">
    <property type="protein sequence ID" value="PNU02068.1"/>
    <property type="molecule type" value="Genomic_DNA"/>
</dbReference>
<keyword evidence="3" id="KW-1185">Reference proteome</keyword>
<dbReference type="Gene3D" id="2.60.200.40">
    <property type="match status" value="1"/>
</dbReference>
<dbReference type="OrthoDB" id="142078at2"/>
<dbReference type="AlphaFoldDB" id="A0A2K2FTH6"/>
<proteinExistence type="predicted"/>
<dbReference type="Gene3D" id="3.40.50.10330">
    <property type="entry name" value="Probable inorganic polyphosphate/atp-NAD kinase, domain 1"/>
    <property type="match status" value="1"/>
</dbReference>
<dbReference type="SUPFAM" id="SSF111331">
    <property type="entry name" value="NAD kinase/diacylglycerol kinase-like"/>
    <property type="match status" value="1"/>
</dbReference>
<dbReference type="PROSITE" id="PS50146">
    <property type="entry name" value="DAGK"/>
    <property type="match status" value="1"/>
</dbReference>
<feature type="domain" description="DAGKc" evidence="1">
    <location>
        <begin position="7"/>
        <end position="131"/>
    </location>
</feature>
<reference evidence="2 3" key="1">
    <citation type="submission" date="2016-05" db="EMBL/GenBank/DDBJ databases">
        <title>Complete genome sequence of Novosphingobium guangzhouense SA925(T).</title>
        <authorList>
            <person name="Sha S."/>
        </authorList>
    </citation>
    <scope>NUCLEOTIDE SEQUENCE [LARGE SCALE GENOMIC DNA]</scope>
    <source>
        <strain evidence="2 3">SA925</strain>
    </source>
</reference>
<keyword evidence="2" id="KW-0418">Kinase</keyword>
<dbReference type="GO" id="GO:0016301">
    <property type="term" value="F:kinase activity"/>
    <property type="evidence" value="ECO:0007669"/>
    <property type="project" value="UniProtKB-KW"/>
</dbReference>
<organism evidence="2 3">
    <name type="scientific">Novosphingobium guangzhouense</name>
    <dbReference type="NCBI Taxonomy" id="1850347"/>
    <lineage>
        <taxon>Bacteria</taxon>
        <taxon>Pseudomonadati</taxon>
        <taxon>Pseudomonadota</taxon>
        <taxon>Alphaproteobacteria</taxon>
        <taxon>Sphingomonadales</taxon>
        <taxon>Sphingomonadaceae</taxon>
        <taxon>Novosphingobium</taxon>
    </lineage>
</organism>
<evidence type="ECO:0000259" key="1">
    <source>
        <dbReference type="PROSITE" id="PS50146"/>
    </source>
</evidence>
<dbReference type="Proteomes" id="UP000236327">
    <property type="component" value="Unassembled WGS sequence"/>
</dbReference>
<comment type="caution">
    <text evidence="2">The sequence shown here is derived from an EMBL/GenBank/DDBJ whole genome shotgun (WGS) entry which is preliminary data.</text>
</comment>
<dbReference type="InterPro" id="IPR016064">
    <property type="entry name" value="NAD/diacylglycerol_kinase_sf"/>
</dbReference>
<sequence length="304" mass="33104">MPDDLPLDAPVALVVHNADAGTDPVPRAEIEAVIRAAGIRTRYCAHGEDDLEGALASSFDLIVCAGGDGTLAHIASSLGNTERPIGVLPLGGSNNIAHALGVEGDWRDLPRQWSLSRWTKLDRCEADGPWGRHGFVEAVGAGSLTQSFEHVDDEPGTPSEKRSNGRKAFRTALEYAEPFPCRIEAGDWNWEGVCLMVEIMSIPYAGPRLRLAADGDPADGLFDIVLVRLEDRIEMLGWCEAPDDAPCPIETRRASMVKLSVNDRPLRLDDRSPDDRLSGVVTVRFRPQPVRILVPGECRTQEKA</sequence>
<keyword evidence="2" id="KW-0808">Transferase</keyword>
<dbReference type="Pfam" id="PF00781">
    <property type="entry name" value="DAGK_cat"/>
    <property type="match status" value="1"/>
</dbReference>
<dbReference type="InterPro" id="IPR001206">
    <property type="entry name" value="Diacylglycerol_kinase_cat_dom"/>
</dbReference>
<evidence type="ECO:0000313" key="3">
    <source>
        <dbReference type="Proteomes" id="UP000236327"/>
    </source>
</evidence>
<dbReference type="InterPro" id="IPR017438">
    <property type="entry name" value="ATP-NAD_kinase_N"/>
</dbReference>
<evidence type="ECO:0000313" key="2">
    <source>
        <dbReference type="EMBL" id="PNU02068.1"/>
    </source>
</evidence>
<accession>A0A2K2FTH6</accession>
<protein>
    <submittedName>
        <fullName evidence="2">Diacylglycerol kinase</fullName>
    </submittedName>
</protein>